<evidence type="ECO:0000313" key="11">
    <source>
        <dbReference type="EMBL" id="PIQ85075.1"/>
    </source>
</evidence>
<name>A0A2H0LNK4_9BACT</name>
<evidence type="ECO:0000313" key="12">
    <source>
        <dbReference type="Proteomes" id="UP000230859"/>
    </source>
</evidence>
<keyword evidence="6 8" id="KW-0627">Porphyrin biosynthesis</keyword>
<evidence type="ECO:0000256" key="1">
    <source>
        <dbReference type="ARBA" id="ARBA00002869"/>
    </source>
</evidence>
<evidence type="ECO:0000256" key="7">
    <source>
        <dbReference type="ARBA" id="ARBA00048169"/>
    </source>
</evidence>
<feature type="modified residue" description="S-(dipyrrolylmethanemethyl)cysteine" evidence="8">
    <location>
        <position position="240"/>
    </location>
</feature>
<dbReference type="NCBIfam" id="TIGR00212">
    <property type="entry name" value="hemC"/>
    <property type="match status" value="1"/>
</dbReference>
<dbReference type="EC" id="2.5.1.61" evidence="8"/>
<comment type="function">
    <text evidence="1 8">Tetrapolymerization of the monopyrrole PBG into the hydroxymethylbilane pre-uroporphyrinogen in several discrete steps.</text>
</comment>
<dbReference type="InterPro" id="IPR022418">
    <property type="entry name" value="Porphobilinogen_deaminase_C"/>
</dbReference>
<feature type="domain" description="Porphobilinogen deaminase C-terminal" evidence="10">
    <location>
        <begin position="224"/>
        <end position="293"/>
    </location>
</feature>
<dbReference type="PANTHER" id="PTHR11557:SF0">
    <property type="entry name" value="PORPHOBILINOGEN DEAMINASE"/>
    <property type="match status" value="1"/>
</dbReference>
<comment type="pathway">
    <text evidence="2">Porphyrin-containing compound metabolism; protoporphyrin-IX biosynthesis; coproporphyrinogen-III from 5-aminolevulinate: step 2/4.</text>
</comment>
<comment type="catalytic activity">
    <reaction evidence="7 8">
        <text>4 porphobilinogen + H2O = hydroxymethylbilane + 4 NH4(+)</text>
        <dbReference type="Rhea" id="RHEA:13185"/>
        <dbReference type="ChEBI" id="CHEBI:15377"/>
        <dbReference type="ChEBI" id="CHEBI:28938"/>
        <dbReference type="ChEBI" id="CHEBI:57845"/>
        <dbReference type="ChEBI" id="CHEBI:58126"/>
        <dbReference type="EC" id="2.5.1.61"/>
    </reaction>
</comment>
<comment type="caution">
    <text evidence="11">The sequence shown here is derived from an EMBL/GenBank/DDBJ whole genome shotgun (WGS) entry which is preliminary data.</text>
</comment>
<sequence length="309" mass="34066">MITRLRIGTRGSALALYQADLLQSKLKRKFPLIETELVKIKTKGDIFQQDKIASIGRGIFTKEIEDALLQKKIDLAVHSAKDLETTLPAGLAVGAVLEREDVRDCLITKNKVSLQDLRKNAKIGTSSMRRKAQLKKLRPDLQIEDLRGNVKTRILKVEEGKLDGIVMAVAGMNRLGLSALIGHYFDPSELLPQASQGAIAVEYRVQDHELTNILETINHPVTALQVTAEREVLKNINGGCQVPAGIYSRLQGEALYLEAAIYSLDGSRFVRKNYQGSSSRLKELAQSLADELLADGGQDLLDELKVKTG</sequence>
<comment type="miscellaneous">
    <text evidence="8">The porphobilinogen subunits are added to the dipyrromethane group.</text>
</comment>
<dbReference type="PRINTS" id="PR00151">
    <property type="entry name" value="PORPHBDMNASE"/>
</dbReference>
<evidence type="ECO:0000256" key="2">
    <source>
        <dbReference type="ARBA" id="ARBA00004735"/>
    </source>
</evidence>
<dbReference type="Pfam" id="PF03900">
    <property type="entry name" value="Porphobil_deamC"/>
    <property type="match status" value="1"/>
</dbReference>
<evidence type="ECO:0000256" key="8">
    <source>
        <dbReference type="HAMAP-Rule" id="MF_00260"/>
    </source>
</evidence>
<dbReference type="Proteomes" id="UP000230859">
    <property type="component" value="Unassembled WGS sequence"/>
</dbReference>
<feature type="domain" description="Porphobilinogen deaminase N-terminal" evidence="9">
    <location>
        <begin position="5"/>
        <end position="211"/>
    </location>
</feature>
<keyword evidence="5 8" id="KW-0808">Transferase</keyword>
<comment type="similarity">
    <text evidence="3 8">Belongs to the HMBS family.</text>
</comment>
<dbReference type="Gene3D" id="3.30.160.40">
    <property type="entry name" value="Porphobilinogen deaminase, C-terminal domain"/>
    <property type="match status" value="1"/>
</dbReference>
<evidence type="ECO:0000259" key="10">
    <source>
        <dbReference type="Pfam" id="PF03900"/>
    </source>
</evidence>
<dbReference type="EMBL" id="PCVY01000076">
    <property type="protein sequence ID" value="PIQ85075.1"/>
    <property type="molecule type" value="Genomic_DNA"/>
</dbReference>
<dbReference type="InterPro" id="IPR000860">
    <property type="entry name" value="HemC"/>
</dbReference>
<comment type="subunit">
    <text evidence="4 8">Monomer.</text>
</comment>
<dbReference type="InterPro" id="IPR036803">
    <property type="entry name" value="Porphobilinogen_deaminase_C_sf"/>
</dbReference>
<evidence type="ECO:0000259" key="9">
    <source>
        <dbReference type="Pfam" id="PF01379"/>
    </source>
</evidence>
<proteinExistence type="inferred from homology"/>
<dbReference type="FunFam" id="3.40.190.10:FF:000005">
    <property type="entry name" value="Porphobilinogen deaminase"/>
    <property type="match status" value="1"/>
</dbReference>
<dbReference type="Gene3D" id="3.40.190.10">
    <property type="entry name" value="Periplasmic binding protein-like II"/>
    <property type="match status" value="2"/>
</dbReference>
<evidence type="ECO:0000256" key="4">
    <source>
        <dbReference type="ARBA" id="ARBA00011245"/>
    </source>
</evidence>
<dbReference type="AlphaFoldDB" id="A0A2H0LNK4"/>
<dbReference type="PANTHER" id="PTHR11557">
    <property type="entry name" value="PORPHOBILINOGEN DEAMINASE"/>
    <property type="match status" value="1"/>
</dbReference>
<organism evidence="11 12">
    <name type="scientific">Candidatus Abzuiibacterium crystallinum</name>
    <dbReference type="NCBI Taxonomy" id="1974748"/>
    <lineage>
        <taxon>Bacteria</taxon>
        <taxon>Pseudomonadati</taxon>
        <taxon>Candidatus Omnitrophota</taxon>
        <taxon>Candidatus Abzuiibacterium</taxon>
    </lineage>
</organism>
<dbReference type="HAMAP" id="MF_00260">
    <property type="entry name" value="Porphobil_deam"/>
    <property type="match status" value="1"/>
</dbReference>
<dbReference type="InterPro" id="IPR022417">
    <property type="entry name" value="Porphobilin_deaminase_N"/>
</dbReference>
<protein>
    <recommendedName>
        <fullName evidence="8">Porphobilinogen deaminase</fullName>
        <shortName evidence="8">PBG</shortName>
        <ecNumber evidence="8">2.5.1.61</ecNumber>
    </recommendedName>
    <alternativeName>
        <fullName evidence="8">Hydroxymethylbilane synthase</fullName>
        <shortName evidence="8">HMBS</shortName>
    </alternativeName>
    <alternativeName>
        <fullName evidence="8">Pre-uroporphyrinogen synthase</fullName>
    </alternativeName>
</protein>
<accession>A0A2H0LNK4</accession>
<evidence type="ECO:0000256" key="5">
    <source>
        <dbReference type="ARBA" id="ARBA00022679"/>
    </source>
</evidence>
<dbReference type="GO" id="GO:0004418">
    <property type="term" value="F:hydroxymethylbilane synthase activity"/>
    <property type="evidence" value="ECO:0007669"/>
    <property type="project" value="UniProtKB-UniRule"/>
</dbReference>
<gene>
    <name evidence="8" type="primary">hemC</name>
    <name evidence="11" type="ORF">COV74_10790</name>
</gene>
<dbReference type="SUPFAM" id="SSF53850">
    <property type="entry name" value="Periplasmic binding protein-like II"/>
    <property type="match status" value="1"/>
</dbReference>
<dbReference type="PIRSF" id="PIRSF001438">
    <property type="entry name" value="4pyrrol_synth_OHMeBilane_synth"/>
    <property type="match status" value="1"/>
</dbReference>
<dbReference type="GO" id="GO:0005737">
    <property type="term" value="C:cytoplasm"/>
    <property type="evidence" value="ECO:0007669"/>
    <property type="project" value="UniProtKB-UniRule"/>
</dbReference>
<dbReference type="GO" id="GO:0006782">
    <property type="term" value="P:protoporphyrinogen IX biosynthetic process"/>
    <property type="evidence" value="ECO:0007669"/>
    <property type="project" value="UniProtKB-UniRule"/>
</dbReference>
<comment type="cofactor">
    <cofactor evidence="8">
        <name>dipyrromethane</name>
        <dbReference type="ChEBI" id="CHEBI:60342"/>
    </cofactor>
    <text evidence="8">Binds 1 dipyrromethane group covalently.</text>
</comment>
<evidence type="ECO:0000256" key="3">
    <source>
        <dbReference type="ARBA" id="ARBA00005638"/>
    </source>
</evidence>
<reference evidence="11 12" key="1">
    <citation type="submission" date="2017-09" db="EMBL/GenBank/DDBJ databases">
        <title>Depth-based differentiation of microbial function through sediment-hosted aquifers and enrichment of novel symbionts in the deep terrestrial subsurface.</title>
        <authorList>
            <person name="Probst A.J."/>
            <person name="Ladd B."/>
            <person name="Jarett J.K."/>
            <person name="Geller-Mcgrath D.E."/>
            <person name="Sieber C.M."/>
            <person name="Emerson J.B."/>
            <person name="Anantharaman K."/>
            <person name="Thomas B.C."/>
            <person name="Malmstrom R."/>
            <person name="Stieglmeier M."/>
            <person name="Klingl A."/>
            <person name="Woyke T."/>
            <person name="Ryan C.M."/>
            <person name="Banfield J.F."/>
        </authorList>
    </citation>
    <scope>NUCLEOTIDE SEQUENCE [LARGE SCALE GENOMIC DNA]</scope>
    <source>
        <strain evidence="11">CG11_big_fil_rev_8_21_14_0_20_45_26</strain>
    </source>
</reference>
<dbReference type="SUPFAM" id="SSF54782">
    <property type="entry name" value="Porphobilinogen deaminase (hydroxymethylbilane synthase), C-terminal domain"/>
    <property type="match status" value="1"/>
</dbReference>
<dbReference type="Pfam" id="PF01379">
    <property type="entry name" value="Porphobil_deam"/>
    <property type="match status" value="1"/>
</dbReference>
<evidence type="ECO:0000256" key="6">
    <source>
        <dbReference type="ARBA" id="ARBA00023244"/>
    </source>
</evidence>